<evidence type="ECO:0000313" key="6">
    <source>
        <dbReference type="EMBL" id="USS92974.1"/>
    </source>
</evidence>
<accession>A0ABY5C2H1</accession>
<feature type="transmembrane region" description="Helical" evidence="4">
    <location>
        <begin position="21"/>
        <end position="45"/>
    </location>
</feature>
<keyword evidence="4" id="KW-0812">Transmembrane</keyword>
<reference evidence="6" key="1">
    <citation type="submission" date="2022-05" db="EMBL/GenBank/DDBJ databases">
        <authorList>
            <person name="Oliphant S.A."/>
            <person name="Watson-Haigh N.S."/>
            <person name="Sumby K.M."/>
            <person name="Gardner J.M."/>
            <person name="Jiranek V."/>
        </authorList>
    </citation>
    <scope>NUCLEOTIDE SEQUENCE</scope>
    <source>
        <strain evidence="6">Ru20-1</strain>
    </source>
</reference>
<dbReference type="RefSeq" id="WP_252779749.1">
    <property type="nucleotide sequence ID" value="NZ_CP097478.1"/>
</dbReference>
<feature type="compositionally biased region" description="Basic residues" evidence="3">
    <location>
        <begin position="1"/>
        <end position="20"/>
    </location>
</feature>
<organism evidence="6 7">
    <name type="scientific">Fructilactobacillus ixorae</name>
    <dbReference type="NCBI Taxonomy" id="1750535"/>
    <lineage>
        <taxon>Bacteria</taxon>
        <taxon>Bacillati</taxon>
        <taxon>Bacillota</taxon>
        <taxon>Bacilli</taxon>
        <taxon>Lactobacillales</taxon>
        <taxon>Lactobacillaceae</taxon>
        <taxon>Fructilactobacillus</taxon>
    </lineage>
</organism>
<evidence type="ECO:0000259" key="5">
    <source>
        <dbReference type="SMART" id="SM00047"/>
    </source>
</evidence>
<dbReference type="PRINTS" id="PR01002">
    <property type="entry name" value="FLGFLGJ"/>
</dbReference>
<name>A0ABY5C2H1_9LACO</name>
<dbReference type="GO" id="GO:0016787">
    <property type="term" value="F:hydrolase activity"/>
    <property type="evidence" value="ECO:0007669"/>
    <property type="project" value="UniProtKB-KW"/>
</dbReference>
<dbReference type="Proteomes" id="UP001057532">
    <property type="component" value="Chromosome"/>
</dbReference>
<keyword evidence="2 6" id="KW-0378">Hydrolase</keyword>
<dbReference type="Gene3D" id="4.10.80.30">
    <property type="entry name" value="DNA polymerase, domain 6"/>
    <property type="match status" value="1"/>
</dbReference>
<proteinExistence type="inferred from homology"/>
<evidence type="ECO:0000313" key="7">
    <source>
        <dbReference type="Proteomes" id="UP001057532"/>
    </source>
</evidence>
<evidence type="ECO:0000256" key="4">
    <source>
        <dbReference type="SAM" id="Phobius"/>
    </source>
</evidence>
<feature type="domain" description="Mannosyl-glycoprotein endo-beta-N-acetylglucosamidase-like" evidence="5">
    <location>
        <begin position="55"/>
        <end position="212"/>
    </location>
</feature>
<evidence type="ECO:0000256" key="3">
    <source>
        <dbReference type="SAM" id="MobiDB-lite"/>
    </source>
</evidence>
<evidence type="ECO:0000256" key="2">
    <source>
        <dbReference type="ARBA" id="ARBA00022801"/>
    </source>
</evidence>
<dbReference type="EMBL" id="CP097478">
    <property type="protein sequence ID" value="USS92974.1"/>
    <property type="molecule type" value="Genomic_DNA"/>
</dbReference>
<dbReference type="InterPro" id="IPR002901">
    <property type="entry name" value="MGlyc_endo_b_GlcNAc-like_dom"/>
</dbReference>
<dbReference type="PANTHER" id="PTHR33308">
    <property type="entry name" value="PEPTIDOGLYCAN HYDROLASE FLGJ"/>
    <property type="match status" value="1"/>
</dbReference>
<protein>
    <submittedName>
        <fullName evidence="6">Glycoside hydrolase family 73 protein</fullName>
    </submittedName>
</protein>
<dbReference type="Pfam" id="PF01832">
    <property type="entry name" value="Glucosaminidase"/>
    <property type="match status" value="1"/>
</dbReference>
<evidence type="ECO:0000256" key="1">
    <source>
        <dbReference type="ARBA" id="ARBA00010266"/>
    </source>
</evidence>
<sequence length="218" mass="24730">MTKKQQRPHRKRRKRPRKRQPTTGFGGFSLIILIVVLLGGALWGINYVTSPRYTQTNVSQQHQAFINQLLPGALKAQKEYKILPSITLGQAILESNWGQSQLAAQYHNLFGVKAGPNQRGVELKTTEFTDGTASMVTGRFRVYDNFDESIEDHAKLLANGTDWNNLQYRDVVQADNYRDSANALSSEGYATDPGYAQKVIEIIEKYHLNQYDRQVGQR</sequence>
<dbReference type="PANTHER" id="PTHR33308:SF9">
    <property type="entry name" value="PEPTIDOGLYCAN HYDROLASE FLGJ"/>
    <property type="match status" value="1"/>
</dbReference>
<dbReference type="SMART" id="SM00047">
    <property type="entry name" value="LYZ2"/>
    <property type="match status" value="1"/>
</dbReference>
<keyword evidence="4" id="KW-1133">Transmembrane helix</keyword>
<comment type="similarity">
    <text evidence="1">Belongs to the glycosyl hydrolase 73 family.</text>
</comment>
<keyword evidence="7" id="KW-1185">Reference proteome</keyword>
<feature type="region of interest" description="Disordered" evidence="3">
    <location>
        <begin position="1"/>
        <end position="22"/>
    </location>
</feature>
<dbReference type="Gene3D" id="1.10.530.10">
    <property type="match status" value="1"/>
</dbReference>
<dbReference type="InterPro" id="IPR051056">
    <property type="entry name" value="Glycosyl_Hydrolase_73"/>
</dbReference>
<gene>
    <name evidence="6" type="ORF">M8332_05040</name>
</gene>
<keyword evidence="4" id="KW-0472">Membrane</keyword>